<accession>E9HHC9</accession>
<dbReference type="OrthoDB" id="6782644at2759"/>
<protein>
    <submittedName>
        <fullName evidence="2">Uncharacterized protein</fullName>
    </submittedName>
</protein>
<feature type="compositionally biased region" description="Polar residues" evidence="1">
    <location>
        <begin position="38"/>
        <end position="47"/>
    </location>
</feature>
<organism evidence="2 3">
    <name type="scientific">Daphnia pulex</name>
    <name type="common">Water flea</name>
    <dbReference type="NCBI Taxonomy" id="6669"/>
    <lineage>
        <taxon>Eukaryota</taxon>
        <taxon>Metazoa</taxon>
        <taxon>Ecdysozoa</taxon>
        <taxon>Arthropoda</taxon>
        <taxon>Crustacea</taxon>
        <taxon>Branchiopoda</taxon>
        <taxon>Diplostraca</taxon>
        <taxon>Cladocera</taxon>
        <taxon>Anomopoda</taxon>
        <taxon>Daphniidae</taxon>
        <taxon>Daphnia</taxon>
    </lineage>
</organism>
<feature type="compositionally biased region" description="Basic and acidic residues" evidence="1">
    <location>
        <begin position="62"/>
        <end position="106"/>
    </location>
</feature>
<dbReference type="InParanoid" id="E9HHC9"/>
<evidence type="ECO:0000313" key="3">
    <source>
        <dbReference type="Proteomes" id="UP000000305"/>
    </source>
</evidence>
<dbReference type="HOGENOM" id="CLU_1706018_0_0_1"/>
<proteinExistence type="predicted"/>
<gene>
    <name evidence="2" type="ORF">DAPPUDRAFT_329694</name>
</gene>
<sequence>MGTPAVLPMYSGTQASQSMLTNTRIVLPRELRPLPQVPQKTPTGPRQRSNRRLGRTRILTDTPEKDLIEQEHKKMEEKKRKVSEKEYSKKGLENRRKKVSRELLPEKKGVATQKILNDDISEDDDFFVFPVTPSLCQRVSKTGLVIKQVNRTDL</sequence>
<dbReference type="Proteomes" id="UP000000305">
    <property type="component" value="Unassembled WGS sequence"/>
</dbReference>
<feature type="region of interest" description="Disordered" evidence="1">
    <location>
        <begin position="28"/>
        <end position="106"/>
    </location>
</feature>
<dbReference type="KEGG" id="dpx:DAPPUDRAFT_329694"/>
<dbReference type="EMBL" id="GL732647">
    <property type="protein sequence ID" value="EFX68865.1"/>
    <property type="molecule type" value="Genomic_DNA"/>
</dbReference>
<evidence type="ECO:0000256" key="1">
    <source>
        <dbReference type="SAM" id="MobiDB-lite"/>
    </source>
</evidence>
<evidence type="ECO:0000313" key="2">
    <source>
        <dbReference type="EMBL" id="EFX68865.1"/>
    </source>
</evidence>
<keyword evidence="3" id="KW-1185">Reference proteome</keyword>
<reference evidence="2 3" key="1">
    <citation type="journal article" date="2011" name="Science">
        <title>The ecoresponsive genome of Daphnia pulex.</title>
        <authorList>
            <person name="Colbourne J.K."/>
            <person name="Pfrender M.E."/>
            <person name="Gilbert D."/>
            <person name="Thomas W.K."/>
            <person name="Tucker A."/>
            <person name="Oakley T.H."/>
            <person name="Tokishita S."/>
            <person name="Aerts A."/>
            <person name="Arnold G.J."/>
            <person name="Basu M.K."/>
            <person name="Bauer D.J."/>
            <person name="Caceres C.E."/>
            <person name="Carmel L."/>
            <person name="Casola C."/>
            <person name="Choi J.H."/>
            <person name="Detter J.C."/>
            <person name="Dong Q."/>
            <person name="Dusheyko S."/>
            <person name="Eads B.D."/>
            <person name="Frohlich T."/>
            <person name="Geiler-Samerotte K.A."/>
            <person name="Gerlach D."/>
            <person name="Hatcher P."/>
            <person name="Jogdeo S."/>
            <person name="Krijgsveld J."/>
            <person name="Kriventseva E.V."/>
            <person name="Kultz D."/>
            <person name="Laforsch C."/>
            <person name="Lindquist E."/>
            <person name="Lopez J."/>
            <person name="Manak J.R."/>
            <person name="Muller J."/>
            <person name="Pangilinan J."/>
            <person name="Patwardhan R.P."/>
            <person name="Pitluck S."/>
            <person name="Pritham E.J."/>
            <person name="Rechtsteiner A."/>
            <person name="Rho M."/>
            <person name="Rogozin I.B."/>
            <person name="Sakarya O."/>
            <person name="Salamov A."/>
            <person name="Schaack S."/>
            <person name="Shapiro H."/>
            <person name="Shiga Y."/>
            <person name="Skalitzky C."/>
            <person name="Smith Z."/>
            <person name="Souvorov A."/>
            <person name="Sung W."/>
            <person name="Tang Z."/>
            <person name="Tsuchiya D."/>
            <person name="Tu H."/>
            <person name="Vos H."/>
            <person name="Wang M."/>
            <person name="Wolf Y.I."/>
            <person name="Yamagata H."/>
            <person name="Yamada T."/>
            <person name="Ye Y."/>
            <person name="Shaw J.R."/>
            <person name="Andrews J."/>
            <person name="Crease T.J."/>
            <person name="Tang H."/>
            <person name="Lucas S.M."/>
            <person name="Robertson H.M."/>
            <person name="Bork P."/>
            <person name="Koonin E.V."/>
            <person name="Zdobnov E.M."/>
            <person name="Grigoriev I.V."/>
            <person name="Lynch M."/>
            <person name="Boore J.L."/>
        </authorList>
    </citation>
    <scope>NUCLEOTIDE SEQUENCE [LARGE SCALE GENOMIC DNA]</scope>
</reference>
<dbReference type="AlphaFoldDB" id="E9HHC9"/>
<name>E9HHC9_DAPPU</name>